<dbReference type="Gene3D" id="3.10.100.10">
    <property type="entry name" value="Mannose-Binding Protein A, subunit A"/>
    <property type="match status" value="1"/>
</dbReference>
<evidence type="ECO:0000256" key="1">
    <source>
        <dbReference type="SAM" id="MobiDB-lite"/>
    </source>
</evidence>
<evidence type="ECO:0000313" key="3">
    <source>
        <dbReference type="EMBL" id="EEN54670.1"/>
    </source>
</evidence>
<dbReference type="PANTHER" id="PTHR22801:SF63">
    <property type="entry name" value="C-TYPE LECTIN DOMAIN-CONTAINING PROTEIN"/>
    <property type="match status" value="1"/>
</dbReference>
<dbReference type="PANTHER" id="PTHR22801">
    <property type="entry name" value="LITHOSTATHINE"/>
    <property type="match status" value="1"/>
</dbReference>
<dbReference type="InParanoid" id="C3YYN0"/>
<dbReference type="SMART" id="SM00034">
    <property type="entry name" value="CLECT"/>
    <property type="match status" value="1"/>
</dbReference>
<dbReference type="InterPro" id="IPR016187">
    <property type="entry name" value="CTDL_fold"/>
</dbReference>
<dbReference type="AlphaFoldDB" id="C3YYN0"/>
<dbReference type="SUPFAM" id="SSF56436">
    <property type="entry name" value="C-type lectin-like"/>
    <property type="match status" value="1"/>
</dbReference>
<gene>
    <name evidence="3" type="ORF">BRAFLDRAFT_67059</name>
</gene>
<protein>
    <recommendedName>
        <fullName evidence="2">C-type lectin domain-containing protein</fullName>
    </recommendedName>
</protein>
<dbReference type="InterPro" id="IPR050801">
    <property type="entry name" value="Ca-Dep_Lectins_ImmuneDev"/>
</dbReference>
<feature type="region of interest" description="Disordered" evidence="1">
    <location>
        <begin position="210"/>
        <end position="232"/>
    </location>
</feature>
<dbReference type="PROSITE" id="PS50041">
    <property type="entry name" value="C_TYPE_LECTIN_2"/>
    <property type="match status" value="1"/>
</dbReference>
<organism>
    <name type="scientific">Branchiostoma floridae</name>
    <name type="common">Florida lancelet</name>
    <name type="synonym">Amphioxus</name>
    <dbReference type="NCBI Taxonomy" id="7739"/>
    <lineage>
        <taxon>Eukaryota</taxon>
        <taxon>Metazoa</taxon>
        <taxon>Chordata</taxon>
        <taxon>Cephalochordata</taxon>
        <taxon>Leptocardii</taxon>
        <taxon>Amphioxiformes</taxon>
        <taxon>Branchiostomatidae</taxon>
        <taxon>Branchiostoma</taxon>
    </lineage>
</organism>
<dbReference type="InterPro" id="IPR001304">
    <property type="entry name" value="C-type_lectin-like"/>
</dbReference>
<feature type="domain" description="C-type lectin" evidence="2">
    <location>
        <begin position="81"/>
        <end position="177"/>
    </location>
</feature>
<feature type="compositionally biased region" description="Polar residues" evidence="1">
    <location>
        <begin position="210"/>
        <end position="230"/>
    </location>
</feature>
<dbReference type="CDD" id="cd00037">
    <property type="entry name" value="CLECT"/>
    <property type="match status" value="1"/>
</dbReference>
<dbReference type="EMBL" id="GG666565">
    <property type="protein sequence ID" value="EEN54670.1"/>
    <property type="molecule type" value="Genomic_DNA"/>
</dbReference>
<evidence type="ECO:0000259" key="2">
    <source>
        <dbReference type="PROSITE" id="PS50041"/>
    </source>
</evidence>
<name>C3YYN0_BRAFL</name>
<proteinExistence type="predicted"/>
<sequence>MEIVEINDYSDGHMNDLPNNLRQISGQKKHGEQGIDIHVESTSPVAVCLNANAMYEHSSSLQPETQVSAARSRCQVGYRFIETTCIRFGLEELPYYEALLTCETEGATLAMPKTKELDVALRNLVLTERQNHSHWIGLRKKKGLRRPKYRWQWVDGFVLRNYKLSEESMPILRVWQDLNGGFLVLPLPDPARGDLTDSVCPSMSTVQVSNRSNRYTTAKKSGASSLTHRTPSLPERRLEPRAIGRRMGNRCWKHFIILQMPQSWWMLRGRLRLAPYHRPGLPHPGVMAYAYLEGEWQAVGWVREKSRSSVEAMARGSVEELQVSLDEAYIKRGYCVAKVNLTHC</sequence>
<dbReference type="InterPro" id="IPR016186">
    <property type="entry name" value="C-type_lectin-like/link_sf"/>
</dbReference>
<dbReference type="Pfam" id="PF00059">
    <property type="entry name" value="Lectin_C"/>
    <property type="match status" value="1"/>
</dbReference>
<accession>C3YYN0</accession>
<reference evidence="3" key="1">
    <citation type="journal article" date="2008" name="Nature">
        <title>The amphioxus genome and the evolution of the chordate karyotype.</title>
        <authorList>
            <consortium name="US DOE Joint Genome Institute (JGI-PGF)"/>
            <person name="Putnam N.H."/>
            <person name="Butts T."/>
            <person name="Ferrier D.E.K."/>
            <person name="Furlong R.F."/>
            <person name="Hellsten U."/>
            <person name="Kawashima T."/>
            <person name="Robinson-Rechavi M."/>
            <person name="Shoguchi E."/>
            <person name="Terry A."/>
            <person name="Yu J.-K."/>
            <person name="Benito-Gutierrez E.L."/>
            <person name="Dubchak I."/>
            <person name="Garcia-Fernandez J."/>
            <person name="Gibson-Brown J.J."/>
            <person name="Grigoriev I.V."/>
            <person name="Horton A.C."/>
            <person name="de Jong P.J."/>
            <person name="Jurka J."/>
            <person name="Kapitonov V.V."/>
            <person name="Kohara Y."/>
            <person name="Kuroki Y."/>
            <person name="Lindquist E."/>
            <person name="Lucas S."/>
            <person name="Osoegawa K."/>
            <person name="Pennacchio L.A."/>
            <person name="Salamov A.A."/>
            <person name="Satou Y."/>
            <person name="Sauka-Spengler T."/>
            <person name="Schmutz J."/>
            <person name="Shin-I T."/>
            <person name="Toyoda A."/>
            <person name="Bronner-Fraser M."/>
            <person name="Fujiyama A."/>
            <person name="Holland L.Z."/>
            <person name="Holland P.W.H."/>
            <person name="Satoh N."/>
            <person name="Rokhsar D.S."/>
        </authorList>
    </citation>
    <scope>NUCLEOTIDE SEQUENCE [LARGE SCALE GENOMIC DNA]</scope>
    <source>
        <strain evidence="3">S238N-H82</strain>
        <tissue evidence="3">Testes</tissue>
    </source>
</reference>